<comment type="caution">
    <text evidence="1">The sequence shown here is derived from an EMBL/GenBank/DDBJ whole genome shotgun (WGS) entry which is preliminary data.</text>
</comment>
<dbReference type="EMBL" id="BLAE01000027">
    <property type="protein sequence ID" value="GES11183.1"/>
    <property type="molecule type" value="Genomic_DNA"/>
</dbReference>
<sequence length="354" mass="38144">MMTGTTAGAIKAGIERFQLADRPDVAVLYPDVCFASIEAVGEVTISLLVDSVLTGWHPESQLAPFPVASLVVSRDSAAQFHPELSNRDPVEIQVWADGRVTVEVEFQGSDVETAGEQWRSTARDVLAEWARESGAELVSVFNDRSRSLPDVWNATFAVPTEDRTVRDLVDLGTRALRTAELSMTGWGAEQDVRRLLADGDAHAVLGWPPSAVLELRAALPEGAGELDFAADVCAFANGVRGGTIIVGVAREPGDQRARLIPVDGDEGPALLRRIIEERVFPVPERLFVHQVGNILVVRVPPQDRLVSPFLLRVAVPGLEAFAVVERYGVETRARSAAALHTALAVGTAALLPRD</sequence>
<dbReference type="RefSeq" id="WP_155356564.1">
    <property type="nucleotide sequence ID" value="NZ_BAAAHL010000018.1"/>
</dbReference>
<accession>A0A5M3WXC4</accession>
<dbReference type="InterPro" id="IPR038461">
    <property type="entry name" value="Schlafen_AlbA_2_dom_sf"/>
</dbReference>
<dbReference type="Proteomes" id="UP000331127">
    <property type="component" value="Unassembled WGS sequence"/>
</dbReference>
<reference evidence="1 2" key="1">
    <citation type="submission" date="2019-10" db="EMBL/GenBank/DDBJ databases">
        <title>Whole genome shotgun sequence of Acrocarpospora macrocephala NBRC 16266.</title>
        <authorList>
            <person name="Ichikawa N."/>
            <person name="Kimura A."/>
            <person name="Kitahashi Y."/>
            <person name="Komaki H."/>
            <person name="Oguchi A."/>
        </authorList>
    </citation>
    <scope>NUCLEOTIDE SEQUENCE [LARGE SCALE GENOMIC DNA]</scope>
    <source>
        <strain evidence="1 2">NBRC 16266</strain>
    </source>
</reference>
<gene>
    <name evidence="1" type="ORF">Amac_047800</name>
</gene>
<evidence type="ECO:0000313" key="1">
    <source>
        <dbReference type="EMBL" id="GES11183.1"/>
    </source>
</evidence>
<protein>
    <recommendedName>
        <fullName evidence="3">Schlafen AlbA-2 domain-containing protein</fullName>
    </recommendedName>
</protein>
<dbReference type="AlphaFoldDB" id="A0A5M3WXC4"/>
<evidence type="ECO:0000313" key="2">
    <source>
        <dbReference type="Proteomes" id="UP000331127"/>
    </source>
</evidence>
<dbReference type="Gene3D" id="3.30.950.30">
    <property type="entry name" value="Schlafen, AAA domain"/>
    <property type="match status" value="1"/>
</dbReference>
<evidence type="ECO:0008006" key="3">
    <source>
        <dbReference type="Google" id="ProtNLM"/>
    </source>
</evidence>
<keyword evidence="2" id="KW-1185">Reference proteome</keyword>
<organism evidence="1 2">
    <name type="scientific">Acrocarpospora macrocephala</name>
    <dbReference type="NCBI Taxonomy" id="150177"/>
    <lineage>
        <taxon>Bacteria</taxon>
        <taxon>Bacillati</taxon>
        <taxon>Actinomycetota</taxon>
        <taxon>Actinomycetes</taxon>
        <taxon>Streptosporangiales</taxon>
        <taxon>Streptosporangiaceae</taxon>
        <taxon>Acrocarpospora</taxon>
    </lineage>
</organism>
<dbReference type="OrthoDB" id="4330464at2"/>
<name>A0A5M3WXC4_9ACTN</name>
<proteinExistence type="predicted"/>